<reference evidence="3" key="1">
    <citation type="journal article" date="2023" name="Plant J.">
        <title>Genome sequences and population genomics provide insights into the demographic history, inbreeding, and mutation load of two 'living fossil' tree species of Dipteronia.</title>
        <authorList>
            <person name="Feng Y."/>
            <person name="Comes H.P."/>
            <person name="Chen J."/>
            <person name="Zhu S."/>
            <person name="Lu R."/>
            <person name="Zhang X."/>
            <person name="Li P."/>
            <person name="Qiu J."/>
            <person name="Olsen K.M."/>
            <person name="Qiu Y."/>
        </authorList>
    </citation>
    <scope>NUCLEOTIDE SEQUENCE</scope>
    <source>
        <strain evidence="3">KIB01</strain>
    </source>
</reference>
<dbReference type="Pfam" id="PF01408">
    <property type="entry name" value="GFO_IDH_MocA"/>
    <property type="match status" value="1"/>
</dbReference>
<evidence type="ECO:0000259" key="2">
    <source>
        <dbReference type="Pfam" id="PF01408"/>
    </source>
</evidence>
<dbReference type="GO" id="GO:0000166">
    <property type="term" value="F:nucleotide binding"/>
    <property type="evidence" value="ECO:0007669"/>
    <property type="project" value="InterPro"/>
</dbReference>
<accession>A0AAD9X2J2</accession>
<dbReference type="PANTHER" id="PTHR46368:SF19">
    <property type="entry name" value="GFO_IDH_MOCA-LIKE OXIDOREDUCTASE N-TERMINAL DOMAIN-CONTAINING PROTEIN"/>
    <property type="match status" value="1"/>
</dbReference>
<evidence type="ECO:0000313" key="4">
    <source>
        <dbReference type="Proteomes" id="UP001280121"/>
    </source>
</evidence>
<evidence type="ECO:0000256" key="1">
    <source>
        <dbReference type="SAM" id="MobiDB-lite"/>
    </source>
</evidence>
<keyword evidence="4" id="KW-1185">Reference proteome</keyword>
<feature type="region of interest" description="Disordered" evidence="1">
    <location>
        <begin position="1"/>
        <end position="26"/>
    </location>
</feature>
<dbReference type="PANTHER" id="PTHR46368">
    <property type="match status" value="1"/>
</dbReference>
<feature type="domain" description="Gfo/Idh/MocA-like oxidoreductase N-terminal" evidence="2">
    <location>
        <begin position="26"/>
        <end position="88"/>
    </location>
</feature>
<comment type="caution">
    <text evidence="3">The sequence shown here is derived from an EMBL/GenBank/DDBJ whole genome shotgun (WGS) entry which is preliminary data.</text>
</comment>
<gene>
    <name evidence="3" type="ORF">Ddye_011460</name>
</gene>
<dbReference type="EMBL" id="JANJYI010000004">
    <property type="protein sequence ID" value="KAK2651604.1"/>
    <property type="molecule type" value="Genomic_DNA"/>
</dbReference>
<dbReference type="Gene3D" id="3.40.50.720">
    <property type="entry name" value="NAD(P)-binding Rossmann-like Domain"/>
    <property type="match status" value="1"/>
</dbReference>
<dbReference type="SUPFAM" id="SSF51735">
    <property type="entry name" value="NAD(P)-binding Rossmann-fold domains"/>
    <property type="match status" value="1"/>
</dbReference>
<dbReference type="InterPro" id="IPR036291">
    <property type="entry name" value="NAD(P)-bd_dom_sf"/>
</dbReference>
<name>A0AAD9X2J2_9ROSI</name>
<protein>
    <recommendedName>
        <fullName evidence="2">Gfo/Idh/MocA-like oxidoreductase N-terminal domain-containing protein</fullName>
    </recommendedName>
</protein>
<evidence type="ECO:0000313" key="3">
    <source>
        <dbReference type="EMBL" id="KAK2651604.1"/>
    </source>
</evidence>
<sequence>MIGGERELINGGSGHQRKKEDEDGKRALLDDPDIDAVYLPPSTSLQVKWAVVVAQKRKHLLMEKPVALNVVEIDVIVIACEENGVQFMDGTMWVHNLRTAKMCEFLSDSERFG</sequence>
<dbReference type="AlphaFoldDB" id="A0AAD9X2J2"/>
<dbReference type="Proteomes" id="UP001280121">
    <property type="component" value="Unassembled WGS sequence"/>
</dbReference>
<dbReference type="InterPro" id="IPR000683">
    <property type="entry name" value="Gfo/Idh/MocA-like_OxRdtase_N"/>
</dbReference>
<proteinExistence type="predicted"/>
<organism evidence="3 4">
    <name type="scientific">Dipteronia dyeriana</name>
    <dbReference type="NCBI Taxonomy" id="168575"/>
    <lineage>
        <taxon>Eukaryota</taxon>
        <taxon>Viridiplantae</taxon>
        <taxon>Streptophyta</taxon>
        <taxon>Embryophyta</taxon>
        <taxon>Tracheophyta</taxon>
        <taxon>Spermatophyta</taxon>
        <taxon>Magnoliopsida</taxon>
        <taxon>eudicotyledons</taxon>
        <taxon>Gunneridae</taxon>
        <taxon>Pentapetalae</taxon>
        <taxon>rosids</taxon>
        <taxon>malvids</taxon>
        <taxon>Sapindales</taxon>
        <taxon>Sapindaceae</taxon>
        <taxon>Hippocastanoideae</taxon>
        <taxon>Acereae</taxon>
        <taxon>Dipteronia</taxon>
    </lineage>
</organism>